<evidence type="ECO:0000313" key="1">
    <source>
        <dbReference type="EMBL" id="SCM08506.1"/>
    </source>
</evidence>
<organism evidence="1 2">
    <name type="scientific">Bacillus cytotoxicus</name>
    <dbReference type="NCBI Taxonomy" id="580165"/>
    <lineage>
        <taxon>Bacteria</taxon>
        <taxon>Bacillati</taxon>
        <taxon>Bacillota</taxon>
        <taxon>Bacilli</taxon>
        <taxon>Bacillales</taxon>
        <taxon>Bacillaceae</taxon>
        <taxon>Bacillus</taxon>
        <taxon>Bacillus cereus group</taxon>
    </lineage>
</organism>
<evidence type="ECO:0000313" key="2">
    <source>
        <dbReference type="Proteomes" id="UP000242164"/>
    </source>
</evidence>
<gene>
    <name evidence="1" type="ORF">BCB44BAC_04622</name>
</gene>
<reference evidence="1 2" key="1">
    <citation type="submission" date="2016-08" db="EMBL/GenBank/DDBJ databases">
        <authorList>
            <person name="Loux V."/>
            <person name="Rue O."/>
        </authorList>
    </citation>
    <scope>NUCLEOTIDE SEQUENCE [LARGE SCALE GENOMIC DNA]</scope>
    <source>
        <strain evidence="1 2">AFSSA_08CEB44bac</strain>
    </source>
</reference>
<accession>A0AAX2CNY3</accession>
<dbReference type="AlphaFoldDB" id="A0AAX2CNY3"/>
<proteinExistence type="predicted"/>
<sequence length="74" mass="8977">MMDEINLNHRYWCFGIDQCYPCGGFADIHKTTDSKQEAIKWHEEEKEHFDFCKVWDSVTREYVDNEKKEDERNG</sequence>
<comment type="caution">
    <text evidence="1">The sequence shown here is derived from an EMBL/GenBank/DDBJ whole genome shotgun (WGS) entry which is preliminary data.</text>
</comment>
<evidence type="ECO:0008006" key="3">
    <source>
        <dbReference type="Google" id="ProtNLM"/>
    </source>
</evidence>
<dbReference type="EMBL" id="FMIK01000070">
    <property type="protein sequence ID" value="SCM08506.1"/>
    <property type="molecule type" value="Genomic_DNA"/>
</dbReference>
<name>A0AAX2CNY3_9BACI</name>
<protein>
    <recommendedName>
        <fullName evidence="3">Phage protein</fullName>
    </recommendedName>
</protein>
<dbReference type="Proteomes" id="UP000242164">
    <property type="component" value="Unassembled WGS sequence"/>
</dbReference>